<dbReference type="AlphaFoldDB" id="A0A914NGP2"/>
<accession>A0A914NGP2</accession>
<name>A0A914NGP2_MELIC</name>
<dbReference type="Proteomes" id="UP000887563">
    <property type="component" value="Unplaced"/>
</dbReference>
<evidence type="ECO:0000313" key="1">
    <source>
        <dbReference type="Proteomes" id="UP000887563"/>
    </source>
</evidence>
<reference evidence="2" key="1">
    <citation type="submission" date="2022-11" db="UniProtKB">
        <authorList>
            <consortium name="WormBaseParasite"/>
        </authorList>
    </citation>
    <scope>IDENTIFICATION</scope>
</reference>
<evidence type="ECO:0000313" key="2">
    <source>
        <dbReference type="WBParaSite" id="Minc3s06283g39603"/>
    </source>
</evidence>
<dbReference type="WBParaSite" id="Minc3s06283g39603">
    <property type="protein sequence ID" value="Minc3s06283g39603"/>
    <property type="gene ID" value="Minc3s06283g39603"/>
</dbReference>
<keyword evidence="1" id="KW-1185">Reference proteome</keyword>
<organism evidence="1 2">
    <name type="scientific">Meloidogyne incognita</name>
    <name type="common">Southern root-knot nematode worm</name>
    <name type="synonym">Oxyuris incognita</name>
    <dbReference type="NCBI Taxonomy" id="6306"/>
    <lineage>
        <taxon>Eukaryota</taxon>
        <taxon>Metazoa</taxon>
        <taxon>Ecdysozoa</taxon>
        <taxon>Nematoda</taxon>
        <taxon>Chromadorea</taxon>
        <taxon>Rhabditida</taxon>
        <taxon>Tylenchina</taxon>
        <taxon>Tylenchomorpha</taxon>
        <taxon>Tylenchoidea</taxon>
        <taxon>Meloidogynidae</taxon>
        <taxon>Meloidogyninae</taxon>
        <taxon>Meloidogyne</taxon>
        <taxon>Meloidogyne incognita group</taxon>
    </lineage>
</organism>
<proteinExistence type="predicted"/>
<sequence length="217" mass="25191">MPNLLGFHLECPWICLQIKNRSLFRKPLDSLLWLWIWICPSRPCFACQMPIYFKKYLIKMFNNNNKSTPLKRKNLTLKPNELKDEEFMSPVKRRAKMLTNTSEEFFRQQSGPATTTSSSSTNKFLFQRPPIDESFISPLKQQWKGFLSSPSDVNKNGLKTPSPARMLKQSVICKNIGNLLLMTPDPQVCRSKCWTVFVPAILWRQCLLFLGAFSLHV</sequence>
<protein>
    <submittedName>
        <fullName evidence="2">Uncharacterized protein</fullName>
    </submittedName>
</protein>